<sequence length="98" mass="10788">MPTSLRKQLVDRRRVVHGIAIGREQIEHGGHPLDDTGAIVSIHMTLLLIAENNLYGRDGIRAVSDLQQMSSVPFVAKETRDSRNADGITASDDRCKPV</sequence>
<keyword evidence="3" id="KW-1185">Reference proteome</keyword>
<comment type="caution">
    <text evidence="2">The sequence shown here is derived from an EMBL/GenBank/DDBJ whole genome shotgun (WGS) entry which is preliminary data.</text>
</comment>
<accession>A0A369LHB1</accession>
<dbReference type="Proteomes" id="UP000253792">
    <property type="component" value="Unassembled WGS sequence"/>
</dbReference>
<protein>
    <submittedName>
        <fullName evidence="2">Uncharacterized protein</fullName>
    </submittedName>
</protein>
<reference evidence="2 3" key="1">
    <citation type="journal article" date="2018" name="Elife">
        <title>Discovery and characterization of a prevalent human gut bacterial enzyme sufficient for the inactivation of a family of plant toxins.</title>
        <authorList>
            <person name="Koppel N."/>
            <person name="Bisanz J.E."/>
            <person name="Pandelia M.E."/>
            <person name="Turnbaugh P.J."/>
            <person name="Balskus E.P."/>
        </authorList>
    </citation>
    <scope>NUCLEOTIDE SEQUENCE [LARGE SCALE GENOMIC DNA]</scope>
    <source>
        <strain evidence="3">anaerobia AP69FAA</strain>
    </source>
</reference>
<evidence type="ECO:0000256" key="1">
    <source>
        <dbReference type="SAM" id="MobiDB-lite"/>
    </source>
</evidence>
<proteinExistence type="predicted"/>
<name>A0A369LHB1_9ACTN</name>
<dbReference type="AlphaFoldDB" id="A0A369LHB1"/>
<gene>
    <name evidence="2" type="ORF">C1880_00860</name>
</gene>
<evidence type="ECO:0000313" key="3">
    <source>
        <dbReference type="Proteomes" id="UP000253792"/>
    </source>
</evidence>
<organism evidence="2 3">
    <name type="scientific">Senegalimassilia anaerobia</name>
    <dbReference type="NCBI Taxonomy" id="1473216"/>
    <lineage>
        <taxon>Bacteria</taxon>
        <taxon>Bacillati</taxon>
        <taxon>Actinomycetota</taxon>
        <taxon>Coriobacteriia</taxon>
        <taxon>Coriobacteriales</taxon>
        <taxon>Coriobacteriaceae</taxon>
        <taxon>Senegalimassilia</taxon>
    </lineage>
</organism>
<dbReference type="EMBL" id="PPTP01000001">
    <property type="protein sequence ID" value="RDB57408.1"/>
    <property type="molecule type" value="Genomic_DNA"/>
</dbReference>
<feature type="region of interest" description="Disordered" evidence="1">
    <location>
        <begin position="77"/>
        <end position="98"/>
    </location>
</feature>
<evidence type="ECO:0000313" key="2">
    <source>
        <dbReference type="EMBL" id="RDB57408.1"/>
    </source>
</evidence>